<dbReference type="AlphaFoldDB" id="A0A915BLC7"/>
<accession>A0A915BLC7</accession>
<name>A0A915BLC7_PARUN</name>
<dbReference type="Proteomes" id="UP000887569">
    <property type="component" value="Unplaced"/>
</dbReference>
<evidence type="ECO:0000313" key="1">
    <source>
        <dbReference type="Proteomes" id="UP000887569"/>
    </source>
</evidence>
<reference evidence="2" key="1">
    <citation type="submission" date="2022-11" db="UniProtKB">
        <authorList>
            <consortium name="WormBaseParasite"/>
        </authorList>
    </citation>
    <scope>IDENTIFICATION</scope>
</reference>
<protein>
    <submittedName>
        <fullName evidence="2">Uncharacterized protein</fullName>
    </submittedName>
</protein>
<keyword evidence="1" id="KW-1185">Reference proteome</keyword>
<evidence type="ECO:0000313" key="2">
    <source>
        <dbReference type="WBParaSite" id="PgR045_g054_t01"/>
    </source>
</evidence>
<proteinExistence type="predicted"/>
<dbReference type="WBParaSite" id="PgR045_g054_t01">
    <property type="protein sequence ID" value="PgR045_g054_t01"/>
    <property type="gene ID" value="PgR045_g054"/>
</dbReference>
<organism evidence="1 2">
    <name type="scientific">Parascaris univalens</name>
    <name type="common">Nematode worm</name>
    <dbReference type="NCBI Taxonomy" id="6257"/>
    <lineage>
        <taxon>Eukaryota</taxon>
        <taxon>Metazoa</taxon>
        <taxon>Ecdysozoa</taxon>
        <taxon>Nematoda</taxon>
        <taxon>Chromadorea</taxon>
        <taxon>Rhabditida</taxon>
        <taxon>Spirurina</taxon>
        <taxon>Ascaridomorpha</taxon>
        <taxon>Ascaridoidea</taxon>
        <taxon>Ascarididae</taxon>
        <taxon>Parascaris</taxon>
    </lineage>
</organism>
<sequence>VLVMKKSCPPFSFSAWKSNGVKLTCCHMERWRRLNSISYNRPQGNRYRNLDTHLPGRINPRGVW</sequence>